<sequence length="2820" mass="325757">MLNSSNYEQESVQKRTFTKWINTHLAKIKLVNINSTDIADGRPSIVLGLVWTVILYFQSFKHCKAQYEAKKKQVERAIQSLRKDGKLSLDQALVKQAWDKVTSQLFEWHLYLDKSLPAPLGPIAAWLCRAETSVREEISIQQSHEETADVLHRKLEQHKDMLKNVEGYKRTFQEIRRAQSVNGVPIPLEQLDDMAERFNFVASSSDLHLLKMEFLELKYRLLSLLVLAESKLKSWIIKYGRRDSVELLLQNYMDIKQKALIMETQYKMITRTAQMVTKEIPQEEVNEMLARMQRIKGQLSKEFFSQLDQRVLNAFLKACDELTDILPEQEQHTLQEAVRKLHKQWKIEKTLGAVGDCVQYTEEVKGTLEELITNSKEAQTEVEKILDVDNLLQAQQILLYHQELSKQTVAMAMEAESLVKKSFAIQLGQRSKESLQQQAKSMQEQVKKVEATLEEDIKTMEMVKDKWDQFGKKFEALSVWINEKEKALDALEISSSSLDVQINQIKDLKMDIASHDSHYTSIFQLNETLFKASCSESLRSVKKELEKVDERWKNLPQTVNRRQEQCCVLLDIMRQYHNLKSAVSKAIEDARTVTVTKAMLKDQGDARRALSKSELKHKEEKLEQMSSKIYELKELVNVEELPPILLKIQKEIRQQQKNFDSTLEMLNGLCRKYPSLELETLGGTITSLIKKFEAVNQMSLKTQGSLQESLEKHFLQSMEEFQNWYSNLRIAVKDINIASGDSKAVEAKLHKLQEILLMKGEGEVKLNMAIGKAEQALKTSNEEGQKMIQSQLQRLKDLWGSIVSTSVSCQSLLEFVINQWNCHLEKKSQLDQWLDSINHKLKEPLEPQNGLKEKFSQLDCFQAIVSEVEEHSNDLHQLIVKARELHEKTQDDSFGETAQEELKTQFTNIATVAKETLDALTKAESINDDIKTQLNDLCRFSKDLSSYSAKVSQLFKEYNSLCLQASKGCQSKEQALQQRFRTVFRDFQQWLVNSKITTAKCFDVPQNVNDVTANIQKIQEKVSRMDRIVAEHQQFSHGLKELQDWMADTIQVLESYCCPTADKNALDNRMAKLEETITKAEEYVHLHQEYQKNLKAFEVWLEKEQEKLNCLSHLEGDTERYEATLQELQEQIKFLEEEIRSLEESELAFRVYKDWSEAILRKFRNVVTKCDVADRALMEKKMKKLEVYQSLEHELQKHVNHQDTLQQCQAWLTTVWPELKSNPHRPSSSAEAVKQDFSQKLQSKQTVLTAVTEKVSKLTEGQESPEHKEVGRLSNYWLDLCLQTSNVLLRRKEDLQRTTEYHDCLSAVEVFLENFTQEWDHLARSDAESTATHLEALKKLSMALKDKRLALENLKEQKQKMTEHLNLDDRELENLTKLYSLCQKYYQVSQTANNWLEDAQILLQFAQNGLDTENSEENLRNHEEFFNTEKQFRLHLKELKMLVSDMEPFIQNLRKEDLEQKVRALEDKSMEIEQEEPCQKELLQRCVSQWQEYQIARQHIIDLMNESEKTLSEFSVAKTFSQLEAEEKLISHKTLLKEATMHRQAVEKMAEQQQNKYLGLYTILPSELSLQLAEAGLALVNMHEQAMFEEAGELPRDLETMNEKTEYLASVYFTEAMSQQVSDLRRQTEDLQQAIKQRLQNIQDAAKHLLLEMESLKPKVHAVQACQSALRIPEEVLTTLPICHAALRLQEDASHLQHTAIQQCNIMQATVVQYEQYEQEMKHLQQMIEKAHYEIQEKPISTSNIQELEAQISCHEDIAYYQALSAEQLQTEASQIQPSAPIAQESCELRLETISSTKLDDLQRSWETLKNVNMLVEIEQKVVTLSELSVHNENLLMEGKAQTKGEAEQLALKLRTLKGSLLELQRILHDKQINIQARGAEKESLQFEQKLYRGVSATSSWLDGIEEHLFVATTLLPEVTETCVDNQEEYFQGLETHTILTETLFRKISSFALVKGTQIHADLMAQGTVVLKQAHKKGVELEYILELQMDKLPSRHAITEVMSWISLMENAISKDEENIKNIVGHQAVQEYLQKYKNLLDELQKQDHRLQKFGSVTNALLKECHPPVTEALSNTLKEMNLRWNNLLEEIAEHLHSSKGLLQLWQKYKNYYMQCTSTVRQYEDRTNELLKAEINKDTVDDEVTAWIHDCNCQMLKFSSMAPDLDRLNELGYRLPLNDKEIKRMQNLNRCWSVISSQTTERFRDEFNLKLALLNNQWQAVIRRAQQRRGIIDSQIHQWQRYRGMAEKLRKWLTEVTCQSASGLGGVPIPLQRARGLLDEMQELESAAEGWTNDLSHLNLLKETLSGFISAEDISVLNERIELLHRQWEELCHQDYQEEIAVAQENKTQLQEMGERLAKASHESKALEIEYKLGKVNDRWQHLLDLIAARMKKLKETLVAIQQLDKNMSILKSWLAHIESELSKAIVYETCDSEEIQRKLNEQQHFIGQREEFETARDSILVWLTEMDLQLTNIEHFSECDVQAKIKQLKLTDDEHELSDHEVDLDESADLSDLHWHEKSADSVLSPHPSSILSLSLPQPLRSERSGRDTPASVDSIPLEWDHDYDLSRDLETAVSRALHSDEEGREDKDFYLQGATSLTGEPGSLETHIRQLDKALDTSRFQIQQTENIIRSKTPTGPELDSSYRGYDFHEMSHGLLLWLENIDRRKNEIVPINPNHDCDTLQDHHRLLMDLSSWSSADELDTSGSLSPVSGRSTPSRQRMPRGKCNVSQPGPSVSSPHSRPTRGGSGSSRSENPGHRSQPQHCFFLRVLRAALPLQLLLLLLVALACLVPASEEDYSCTLSNNFARSFHPMLRYTNGPPPL</sequence>
<dbReference type="CDD" id="cd00176">
    <property type="entry name" value="SPEC"/>
    <property type="match status" value="2"/>
</dbReference>
<feature type="compositionally biased region" description="Low complexity" evidence="12">
    <location>
        <begin position="2734"/>
        <end position="2750"/>
    </location>
</feature>
<protein>
    <submittedName>
        <fullName evidence="14">Nesprin-1</fullName>
    </submittedName>
</protein>
<evidence type="ECO:0000256" key="10">
    <source>
        <dbReference type="PROSITE-ProRule" id="PRU00385"/>
    </source>
</evidence>
<dbReference type="SUPFAM" id="SSF47576">
    <property type="entry name" value="Calponin-homology domain, CH-domain"/>
    <property type="match status" value="1"/>
</dbReference>
<feature type="coiled-coil region" evidence="11">
    <location>
        <begin position="1707"/>
        <end position="1734"/>
    </location>
</feature>
<comment type="similarity">
    <text evidence="1">Belongs to the nesprin family.</text>
</comment>
<evidence type="ECO:0000256" key="9">
    <source>
        <dbReference type="ARBA" id="ARBA00046312"/>
    </source>
</evidence>
<dbReference type="SMART" id="SM01249">
    <property type="entry name" value="KASH"/>
    <property type="match status" value="1"/>
</dbReference>
<feature type="coiled-coil region" evidence="11">
    <location>
        <begin position="1334"/>
        <end position="1371"/>
    </location>
</feature>
<keyword evidence="5" id="KW-1133">Transmembrane helix</keyword>
<evidence type="ECO:0000256" key="1">
    <source>
        <dbReference type="ARBA" id="ARBA00008619"/>
    </source>
</evidence>
<dbReference type="SUPFAM" id="SSF140478">
    <property type="entry name" value="LemA-like"/>
    <property type="match status" value="1"/>
</dbReference>
<evidence type="ECO:0000256" key="7">
    <source>
        <dbReference type="ARBA" id="ARBA00023136"/>
    </source>
</evidence>
<proteinExistence type="inferred from homology"/>
<comment type="caution">
    <text evidence="14">The sequence shown here is derived from an EMBL/GenBank/DDBJ whole genome shotgun (WGS) entry which is preliminary data.</text>
</comment>
<dbReference type="InterPro" id="IPR001589">
    <property type="entry name" value="Actinin_actin-bd_CS"/>
</dbReference>
<evidence type="ECO:0000256" key="2">
    <source>
        <dbReference type="ARBA" id="ARBA00022553"/>
    </source>
</evidence>
<feature type="region of interest" description="Disordered" evidence="12">
    <location>
        <begin position="2698"/>
        <end position="2756"/>
    </location>
</feature>
<dbReference type="Gene3D" id="1.10.418.10">
    <property type="entry name" value="Calponin-like domain"/>
    <property type="match status" value="1"/>
</dbReference>
<feature type="coiled-coil region" evidence="11">
    <location>
        <begin position="2330"/>
        <end position="2367"/>
    </location>
</feature>
<dbReference type="InterPro" id="IPR002017">
    <property type="entry name" value="Spectrin_repeat"/>
</dbReference>
<dbReference type="SUPFAM" id="SSF46966">
    <property type="entry name" value="Spectrin repeat"/>
    <property type="match status" value="8"/>
</dbReference>
<evidence type="ECO:0000256" key="4">
    <source>
        <dbReference type="ARBA" id="ARBA00022737"/>
    </source>
</evidence>
<dbReference type="InterPro" id="IPR012315">
    <property type="entry name" value="KASH"/>
</dbReference>
<dbReference type="Pfam" id="PF10541">
    <property type="entry name" value="KASH"/>
    <property type="match status" value="1"/>
</dbReference>
<gene>
    <name evidence="14" type="ORF">NXF25_002852</name>
</gene>
<evidence type="ECO:0000256" key="8">
    <source>
        <dbReference type="ARBA" id="ARBA00023242"/>
    </source>
</evidence>
<feature type="topological domain" description="Perinuclear space" evidence="10">
    <location>
        <begin position="2791"/>
        <end position="2820"/>
    </location>
</feature>
<evidence type="ECO:0000313" key="15">
    <source>
        <dbReference type="Proteomes" id="UP001474421"/>
    </source>
</evidence>
<keyword evidence="3 10" id="KW-0812">Transmembrane</keyword>
<dbReference type="Gene3D" id="1.20.58.60">
    <property type="match status" value="6"/>
</dbReference>
<name>A0AAW1CC83_CROAD</name>
<evidence type="ECO:0000256" key="12">
    <source>
        <dbReference type="SAM" id="MobiDB-lite"/>
    </source>
</evidence>
<dbReference type="PROSITE" id="PS00020">
    <property type="entry name" value="ACTININ_2"/>
    <property type="match status" value="1"/>
</dbReference>
<dbReference type="InterPro" id="IPR018159">
    <property type="entry name" value="Spectrin/alpha-actinin"/>
</dbReference>
<evidence type="ECO:0000256" key="3">
    <source>
        <dbReference type="ARBA" id="ARBA00022692"/>
    </source>
</evidence>
<dbReference type="InterPro" id="IPR036872">
    <property type="entry name" value="CH_dom_sf"/>
</dbReference>
<feature type="domain" description="KASH" evidence="13">
    <location>
        <begin position="2761"/>
        <end position="2820"/>
    </location>
</feature>
<dbReference type="Pfam" id="PF00435">
    <property type="entry name" value="Spectrin"/>
    <property type="match status" value="3"/>
</dbReference>
<dbReference type="PROSITE" id="PS51049">
    <property type="entry name" value="KASH"/>
    <property type="match status" value="1"/>
</dbReference>
<dbReference type="SMART" id="SM00150">
    <property type="entry name" value="SPEC"/>
    <property type="match status" value="6"/>
</dbReference>
<dbReference type="GO" id="GO:0005640">
    <property type="term" value="C:nuclear outer membrane"/>
    <property type="evidence" value="ECO:0007669"/>
    <property type="project" value="UniProtKB-SubCell"/>
</dbReference>
<keyword evidence="4" id="KW-0677">Repeat</keyword>
<organism evidence="14 15">
    <name type="scientific">Crotalus adamanteus</name>
    <name type="common">Eastern diamondback rattlesnake</name>
    <dbReference type="NCBI Taxonomy" id="8729"/>
    <lineage>
        <taxon>Eukaryota</taxon>
        <taxon>Metazoa</taxon>
        <taxon>Chordata</taxon>
        <taxon>Craniata</taxon>
        <taxon>Vertebrata</taxon>
        <taxon>Euteleostomi</taxon>
        <taxon>Lepidosauria</taxon>
        <taxon>Squamata</taxon>
        <taxon>Bifurcata</taxon>
        <taxon>Unidentata</taxon>
        <taxon>Episquamata</taxon>
        <taxon>Toxicofera</taxon>
        <taxon>Serpentes</taxon>
        <taxon>Colubroidea</taxon>
        <taxon>Viperidae</taxon>
        <taxon>Crotalinae</taxon>
        <taxon>Crotalus</taxon>
    </lineage>
</organism>
<evidence type="ECO:0000259" key="13">
    <source>
        <dbReference type="PROSITE" id="PS51049"/>
    </source>
</evidence>
<evidence type="ECO:0000313" key="14">
    <source>
        <dbReference type="EMBL" id="KAK9411677.1"/>
    </source>
</evidence>
<dbReference type="PANTHER" id="PTHR14514:SF3">
    <property type="entry name" value="NESPRIN-1"/>
    <property type="match status" value="1"/>
</dbReference>
<dbReference type="EMBL" id="JAOTOJ010000001">
    <property type="protein sequence ID" value="KAK9411677.1"/>
    <property type="molecule type" value="Genomic_DNA"/>
</dbReference>
<evidence type="ECO:0000256" key="11">
    <source>
        <dbReference type="SAM" id="Coils"/>
    </source>
</evidence>
<dbReference type="Pfam" id="PF25035">
    <property type="entry name" value="SYNE1"/>
    <property type="match status" value="1"/>
</dbReference>
<dbReference type="PROSITE" id="PS00019">
    <property type="entry name" value="ACTININ_1"/>
    <property type="match status" value="1"/>
</dbReference>
<keyword evidence="6 11" id="KW-0175">Coiled coil</keyword>
<feature type="compositionally biased region" description="Polar residues" evidence="12">
    <location>
        <begin position="2698"/>
        <end position="2716"/>
    </location>
</feature>
<feature type="coiled-coil region" evidence="11">
    <location>
        <begin position="608"/>
        <end position="635"/>
    </location>
</feature>
<keyword evidence="8" id="KW-0539">Nucleus</keyword>
<keyword evidence="2" id="KW-0597">Phosphoprotein</keyword>
<dbReference type="Proteomes" id="UP001474421">
    <property type="component" value="Unassembled WGS sequence"/>
</dbReference>
<accession>A0AAW1CC83</accession>
<dbReference type="PANTHER" id="PTHR14514">
    <property type="entry name" value="PKA ANCHORING PROTEIN"/>
    <property type="match status" value="1"/>
</dbReference>
<reference evidence="14 15" key="1">
    <citation type="journal article" date="2024" name="Proc. Natl. Acad. Sci. U.S.A.">
        <title>The genetic regulatory architecture and epigenomic basis for age-related changes in rattlesnake venom.</title>
        <authorList>
            <person name="Hogan M.P."/>
            <person name="Holding M.L."/>
            <person name="Nystrom G.S."/>
            <person name="Colston T.J."/>
            <person name="Bartlett D.A."/>
            <person name="Mason A.J."/>
            <person name="Ellsworth S.A."/>
            <person name="Rautsaw R.M."/>
            <person name="Lawrence K.C."/>
            <person name="Strickland J.L."/>
            <person name="He B."/>
            <person name="Fraser P."/>
            <person name="Margres M.J."/>
            <person name="Gilbert D.M."/>
            <person name="Gibbs H.L."/>
            <person name="Parkinson C.L."/>
            <person name="Rokyta D.R."/>
        </authorList>
    </citation>
    <scope>NUCLEOTIDE SEQUENCE [LARGE SCALE GENOMIC DNA]</scope>
    <source>
        <strain evidence="14">DRR0105</strain>
    </source>
</reference>
<feature type="coiled-coil region" evidence="11">
    <location>
        <begin position="1111"/>
        <end position="1145"/>
    </location>
</feature>
<dbReference type="InterPro" id="IPR023353">
    <property type="entry name" value="LemA-like_dom_sf"/>
</dbReference>
<evidence type="ECO:0000256" key="6">
    <source>
        <dbReference type="ARBA" id="ARBA00023054"/>
    </source>
</evidence>
<feature type="topological domain" description="Cytoplasmic" evidence="10">
    <location>
        <begin position="1"/>
        <end position="2769"/>
    </location>
</feature>
<feature type="coiled-coil region" evidence="11">
    <location>
        <begin position="1614"/>
        <end position="1645"/>
    </location>
</feature>
<comment type="subcellular location">
    <subcellularLocation>
        <location evidence="9">Nucleus outer membrane</location>
        <topology evidence="9">Single-pass type IV membrane protein</topology>
    </subcellularLocation>
</comment>
<feature type="coiled-coil region" evidence="11">
    <location>
        <begin position="425"/>
        <end position="459"/>
    </location>
</feature>
<keyword evidence="15" id="KW-1185">Reference proteome</keyword>
<keyword evidence="7 10" id="KW-0472">Membrane</keyword>
<evidence type="ECO:0000256" key="5">
    <source>
        <dbReference type="ARBA" id="ARBA00022989"/>
    </source>
</evidence>
<dbReference type="InterPro" id="IPR056887">
    <property type="entry name" value="SYNE1/2_dom"/>
</dbReference>